<organism evidence="4 5">
    <name type="scientific">Acrobeloides nanus</name>
    <dbReference type="NCBI Taxonomy" id="290746"/>
    <lineage>
        <taxon>Eukaryota</taxon>
        <taxon>Metazoa</taxon>
        <taxon>Ecdysozoa</taxon>
        <taxon>Nematoda</taxon>
        <taxon>Chromadorea</taxon>
        <taxon>Rhabditida</taxon>
        <taxon>Tylenchina</taxon>
        <taxon>Cephalobomorpha</taxon>
        <taxon>Cephaloboidea</taxon>
        <taxon>Cephalobidae</taxon>
        <taxon>Acrobeloides</taxon>
    </lineage>
</organism>
<dbReference type="InterPro" id="IPR001806">
    <property type="entry name" value="Small_GTPase"/>
</dbReference>
<dbReference type="PANTHER" id="PTHR47981">
    <property type="entry name" value="RAB FAMILY"/>
    <property type="match status" value="1"/>
</dbReference>
<keyword evidence="4" id="KW-1185">Reference proteome</keyword>
<evidence type="ECO:0000256" key="2">
    <source>
        <dbReference type="ARBA" id="ARBA00022741"/>
    </source>
</evidence>
<dbReference type="GO" id="GO:0090385">
    <property type="term" value="P:phagosome-lysosome fusion"/>
    <property type="evidence" value="ECO:0007669"/>
    <property type="project" value="TreeGrafter"/>
</dbReference>
<evidence type="ECO:0000256" key="3">
    <source>
        <dbReference type="ARBA" id="ARBA00023134"/>
    </source>
</evidence>
<dbReference type="GO" id="GO:0005525">
    <property type="term" value="F:GTP binding"/>
    <property type="evidence" value="ECO:0007669"/>
    <property type="project" value="UniProtKB-KW"/>
</dbReference>
<dbReference type="PROSITE" id="PS51421">
    <property type="entry name" value="RAS"/>
    <property type="match status" value="1"/>
</dbReference>
<dbReference type="Gene3D" id="3.40.50.300">
    <property type="entry name" value="P-loop containing nucleotide triphosphate hydrolases"/>
    <property type="match status" value="1"/>
</dbReference>
<dbReference type="FunFam" id="3.40.50.300:FF:001447">
    <property type="entry name" value="Ras-related protein Rab-1B"/>
    <property type="match status" value="1"/>
</dbReference>
<dbReference type="PRINTS" id="PR00449">
    <property type="entry name" value="RASTRNSFRMNG"/>
</dbReference>
<dbReference type="Proteomes" id="UP000887540">
    <property type="component" value="Unplaced"/>
</dbReference>
<reference evidence="5" key="1">
    <citation type="submission" date="2022-11" db="UniProtKB">
        <authorList>
            <consortium name="WormBaseParasite"/>
        </authorList>
    </citation>
    <scope>IDENTIFICATION</scope>
</reference>
<keyword evidence="2" id="KW-0547">Nucleotide-binding</keyword>
<dbReference type="GO" id="GO:0008333">
    <property type="term" value="P:endosome to lysosome transport"/>
    <property type="evidence" value="ECO:0007669"/>
    <property type="project" value="TreeGrafter"/>
</dbReference>
<dbReference type="PROSITE" id="PS51419">
    <property type="entry name" value="RAB"/>
    <property type="match status" value="1"/>
</dbReference>
<keyword evidence="3" id="KW-0342">GTP-binding</keyword>
<dbReference type="GO" id="GO:0045335">
    <property type="term" value="C:phagocytic vesicle"/>
    <property type="evidence" value="ECO:0007669"/>
    <property type="project" value="TreeGrafter"/>
</dbReference>
<dbReference type="GO" id="GO:0005770">
    <property type="term" value="C:late endosome"/>
    <property type="evidence" value="ECO:0007669"/>
    <property type="project" value="TreeGrafter"/>
</dbReference>
<dbReference type="SMART" id="SM00175">
    <property type="entry name" value="RAB"/>
    <property type="match status" value="1"/>
</dbReference>
<name>A0A914E5P7_9BILA</name>
<evidence type="ECO:0000313" key="4">
    <source>
        <dbReference type="Proteomes" id="UP000887540"/>
    </source>
</evidence>
<dbReference type="SUPFAM" id="SSF52540">
    <property type="entry name" value="P-loop containing nucleoside triphosphate hydrolases"/>
    <property type="match status" value="1"/>
</dbReference>
<dbReference type="PANTHER" id="PTHR47981:SF20">
    <property type="entry name" value="RAS-RELATED PROTEIN RAB-7A"/>
    <property type="match status" value="1"/>
</dbReference>
<dbReference type="SMART" id="SM00173">
    <property type="entry name" value="RAS"/>
    <property type="match status" value="1"/>
</dbReference>
<dbReference type="AlphaFoldDB" id="A0A914E5P7"/>
<dbReference type="GO" id="GO:0005764">
    <property type="term" value="C:lysosome"/>
    <property type="evidence" value="ECO:0007669"/>
    <property type="project" value="TreeGrafter"/>
</dbReference>
<protein>
    <submittedName>
        <fullName evidence="5">Rab7</fullName>
    </submittedName>
</protein>
<evidence type="ECO:0000313" key="5">
    <source>
        <dbReference type="WBParaSite" id="ACRNAN_scaffold5932.g33070.t1"/>
    </source>
</evidence>
<dbReference type="WBParaSite" id="ACRNAN_scaffold5932.g33070.t1">
    <property type="protein sequence ID" value="ACRNAN_scaffold5932.g33070.t1"/>
    <property type="gene ID" value="ACRNAN_scaffold5932.g33070"/>
</dbReference>
<sequence>MIDDRLVTMQIWDTIGQERFHSLGTAFYRGADCCALVYDVTDTRSFDSLDMWRDEFLIQASPSDPESFPFVLLGNKIDAETNRAVSSKQVQDWCKSRNDMQYYEVSAKNAINVEEGFQAIARNALQRDSQDMHNLPEFPAPIYLNEIQTHREGNRCNC</sequence>
<dbReference type="InterPro" id="IPR027417">
    <property type="entry name" value="P-loop_NTPase"/>
</dbReference>
<accession>A0A914E5P7</accession>
<dbReference type="GO" id="GO:0003924">
    <property type="term" value="F:GTPase activity"/>
    <property type="evidence" value="ECO:0007669"/>
    <property type="project" value="InterPro"/>
</dbReference>
<dbReference type="Pfam" id="PF00071">
    <property type="entry name" value="Ras"/>
    <property type="match status" value="1"/>
</dbReference>
<comment type="similarity">
    <text evidence="1">Belongs to the small GTPase superfamily. Rab family.</text>
</comment>
<evidence type="ECO:0000256" key="1">
    <source>
        <dbReference type="ARBA" id="ARBA00006270"/>
    </source>
</evidence>
<dbReference type="SMART" id="SM00174">
    <property type="entry name" value="RHO"/>
    <property type="match status" value="1"/>
</dbReference>
<proteinExistence type="inferred from homology"/>